<name>A0ABS7YMF7_9VIBR</name>
<dbReference type="PROSITE" id="PS51257">
    <property type="entry name" value="PROKAR_LIPOPROTEIN"/>
    <property type="match status" value="1"/>
</dbReference>
<dbReference type="InterPro" id="IPR013361">
    <property type="entry name" value="Pilus_CpaD"/>
</dbReference>
<reference evidence="2" key="1">
    <citation type="submission" date="2023-07" db="EMBL/GenBank/DDBJ databases">
        <title>Molecular identification of indigenous halophilic bacteria isolated from red sea cost, biodegradation of synthetic dyes and assessment of degraded metabolite toxicity.</title>
        <authorList>
            <person name="Chaieb K."/>
            <person name="Altayb H.N."/>
        </authorList>
    </citation>
    <scope>NUCLEOTIDE SEQUENCE [LARGE SCALE GENOMIC DNA]</scope>
    <source>
        <strain evidence="2">K20</strain>
    </source>
</reference>
<comment type="caution">
    <text evidence="1">The sequence shown here is derived from an EMBL/GenBank/DDBJ whole genome shotgun (WGS) entry which is preliminary data.</text>
</comment>
<dbReference type="NCBIfam" id="TIGR02522">
    <property type="entry name" value="pilus_cpaD"/>
    <property type="match status" value="1"/>
</dbReference>
<keyword evidence="2" id="KW-1185">Reference proteome</keyword>
<dbReference type="InterPro" id="IPR019027">
    <property type="entry name" value="Pilus_biogenesis_CpaD-related"/>
</dbReference>
<evidence type="ECO:0000313" key="2">
    <source>
        <dbReference type="Proteomes" id="UP001199044"/>
    </source>
</evidence>
<proteinExistence type="predicted"/>
<protein>
    <submittedName>
        <fullName evidence="1">CpaD family pilus assembly protein</fullName>
    </submittedName>
</protein>
<sequence length="213" mass="23353">MRLTISLAIACVLLTGCEQTINHWREGDETVATGKNYPIKVAPTVSAVSLQLTEHKGLSPESMQNLNSLLTNQGRLSKQQLTIQPYSNDGQQFANKLHAALQQAGAIDVRILPMTYQADKAQWDLRVQSQALVVTVPDCRIHDASTWTIKPYEAIGPLGCATRANLASMVSDPADLLRAKELGPGDGEAALQAVKRYQEDELKELLDIDFNED</sequence>
<gene>
    <name evidence="1" type="ORF">LDJ79_04900</name>
</gene>
<accession>A0ABS7YMF7</accession>
<evidence type="ECO:0000313" key="1">
    <source>
        <dbReference type="EMBL" id="MCA2015440.1"/>
    </source>
</evidence>
<dbReference type="Proteomes" id="UP001199044">
    <property type="component" value="Unassembled WGS sequence"/>
</dbReference>
<dbReference type="RefSeq" id="WP_225249785.1">
    <property type="nucleotide sequence ID" value="NZ_JAIWIU010000027.1"/>
</dbReference>
<dbReference type="Pfam" id="PF09476">
    <property type="entry name" value="Pilus_CpaD"/>
    <property type="match status" value="1"/>
</dbReference>
<dbReference type="EMBL" id="JAIWIU010000027">
    <property type="protein sequence ID" value="MCA2015440.1"/>
    <property type="molecule type" value="Genomic_DNA"/>
</dbReference>
<organism evidence="1 2">
    <name type="scientific">Vibrio tritonius</name>
    <dbReference type="NCBI Taxonomy" id="1435069"/>
    <lineage>
        <taxon>Bacteria</taxon>
        <taxon>Pseudomonadati</taxon>
        <taxon>Pseudomonadota</taxon>
        <taxon>Gammaproteobacteria</taxon>
        <taxon>Vibrionales</taxon>
        <taxon>Vibrionaceae</taxon>
        <taxon>Vibrio</taxon>
    </lineage>
</organism>